<dbReference type="GeneID" id="81390596"/>
<evidence type="ECO:0000259" key="5">
    <source>
        <dbReference type="PROSITE" id="PS51891"/>
    </source>
</evidence>
<evidence type="ECO:0000313" key="6">
    <source>
        <dbReference type="EMBL" id="KAJ5115086.1"/>
    </source>
</evidence>
<keyword evidence="7" id="KW-1185">Reference proteome</keyword>
<keyword evidence="3" id="KW-0862">Zinc</keyword>
<organism evidence="6 7">
    <name type="scientific">Penicillium alfredii</name>
    <dbReference type="NCBI Taxonomy" id="1506179"/>
    <lineage>
        <taxon>Eukaryota</taxon>
        <taxon>Fungi</taxon>
        <taxon>Dikarya</taxon>
        <taxon>Ascomycota</taxon>
        <taxon>Pezizomycotina</taxon>
        <taxon>Eurotiomycetes</taxon>
        <taxon>Eurotiomycetidae</taxon>
        <taxon>Eurotiales</taxon>
        <taxon>Aspergillaceae</taxon>
        <taxon>Penicillium</taxon>
    </lineage>
</organism>
<evidence type="ECO:0000256" key="3">
    <source>
        <dbReference type="ARBA" id="ARBA00022833"/>
    </source>
</evidence>
<name>A0A9W9GAH9_9EURO</name>
<dbReference type="Gene3D" id="3.90.1590.10">
    <property type="entry name" value="glutathione-dependent formaldehyde- activating enzyme (gfa)"/>
    <property type="match status" value="1"/>
</dbReference>
<dbReference type="InterPro" id="IPR011057">
    <property type="entry name" value="Mss4-like_sf"/>
</dbReference>
<evidence type="ECO:0000256" key="4">
    <source>
        <dbReference type="ARBA" id="ARBA00023239"/>
    </source>
</evidence>
<dbReference type="Pfam" id="PF04828">
    <property type="entry name" value="GFA"/>
    <property type="match status" value="1"/>
</dbReference>
<dbReference type="SUPFAM" id="SSF51316">
    <property type="entry name" value="Mss4-like"/>
    <property type="match status" value="1"/>
</dbReference>
<dbReference type="PANTHER" id="PTHR33337:SF39">
    <property type="entry name" value="DUF636 DOMAIN PROTEIN (AFU_ORTHOLOGUE AFUA_6G11530)"/>
    <property type="match status" value="1"/>
</dbReference>
<keyword evidence="4" id="KW-0456">Lyase</keyword>
<keyword evidence="2" id="KW-0479">Metal-binding</keyword>
<feature type="domain" description="CENP-V/GFA" evidence="5">
    <location>
        <begin position="3"/>
        <end position="116"/>
    </location>
</feature>
<dbReference type="GO" id="GO:0046872">
    <property type="term" value="F:metal ion binding"/>
    <property type="evidence" value="ECO:0007669"/>
    <property type="project" value="UniProtKB-KW"/>
</dbReference>
<comment type="caution">
    <text evidence="6">The sequence shown here is derived from an EMBL/GenBank/DDBJ whole genome shotgun (WGS) entry which is preliminary data.</text>
</comment>
<evidence type="ECO:0000256" key="2">
    <source>
        <dbReference type="ARBA" id="ARBA00022723"/>
    </source>
</evidence>
<dbReference type="InterPro" id="IPR006913">
    <property type="entry name" value="CENP-V/GFA"/>
</dbReference>
<proteinExistence type="inferred from homology"/>
<accession>A0A9W9GAH9</accession>
<dbReference type="PROSITE" id="PS51891">
    <property type="entry name" value="CENP_V_GFA"/>
    <property type="match status" value="1"/>
</dbReference>
<evidence type="ECO:0000313" key="7">
    <source>
        <dbReference type="Proteomes" id="UP001141434"/>
    </source>
</evidence>
<dbReference type="GO" id="GO:0016846">
    <property type="term" value="F:carbon-sulfur lyase activity"/>
    <property type="evidence" value="ECO:0007669"/>
    <property type="project" value="InterPro"/>
</dbReference>
<dbReference type="OrthoDB" id="406544at2759"/>
<reference evidence="6" key="2">
    <citation type="journal article" date="2023" name="IMA Fungus">
        <title>Comparative genomic study of the Penicillium genus elucidates a diverse pangenome and 15 lateral gene transfer events.</title>
        <authorList>
            <person name="Petersen C."/>
            <person name="Sorensen T."/>
            <person name="Nielsen M.R."/>
            <person name="Sondergaard T.E."/>
            <person name="Sorensen J.L."/>
            <person name="Fitzpatrick D.A."/>
            <person name="Frisvad J.C."/>
            <person name="Nielsen K.L."/>
        </authorList>
    </citation>
    <scope>NUCLEOTIDE SEQUENCE</scope>
    <source>
        <strain evidence="6">IBT 34128</strain>
    </source>
</reference>
<dbReference type="Proteomes" id="UP001141434">
    <property type="component" value="Unassembled WGS sequence"/>
</dbReference>
<evidence type="ECO:0000256" key="1">
    <source>
        <dbReference type="ARBA" id="ARBA00005495"/>
    </source>
</evidence>
<dbReference type="RefSeq" id="XP_056516278.1">
    <property type="nucleotide sequence ID" value="XM_056651428.1"/>
</dbReference>
<dbReference type="AlphaFoldDB" id="A0A9W9GAH9"/>
<gene>
    <name evidence="6" type="ORF">NUU61_000845</name>
</gene>
<reference evidence="6" key="1">
    <citation type="submission" date="2022-11" db="EMBL/GenBank/DDBJ databases">
        <authorList>
            <person name="Petersen C."/>
        </authorList>
    </citation>
    <scope>NUCLEOTIDE SEQUENCE</scope>
    <source>
        <strain evidence="6">IBT 34128</strain>
    </source>
</reference>
<sequence length="154" mass="16639">MSITGSCLCGAIRYEVSGSPISTILCHCDNCRKATGSSFMANGFYMQSQLRVLAGHNSLKVYQDSATASGSTVSRSFCTNCGSSLFATNKDNPLAKDAVIIASGTMDLGPSAAEWAPQREFFCMRRREWLPPLENTQTSQMLESVENIQKGTSC</sequence>
<dbReference type="EMBL" id="JAPMSZ010000001">
    <property type="protein sequence ID" value="KAJ5115086.1"/>
    <property type="molecule type" value="Genomic_DNA"/>
</dbReference>
<protein>
    <recommendedName>
        <fullName evidence="5">CENP-V/GFA domain-containing protein</fullName>
    </recommendedName>
</protein>
<dbReference type="PANTHER" id="PTHR33337">
    <property type="entry name" value="GFA DOMAIN-CONTAINING PROTEIN"/>
    <property type="match status" value="1"/>
</dbReference>
<comment type="similarity">
    <text evidence="1">Belongs to the Gfa family.</text>
</comment>